<keyword evidence="12 14" id="KW-0407">Ion channel</keyword>
<feature type="transmembrane region" description="Helical" evidence="16">
    <location>
        <begin position="297"/>
        <end position="315"/>
    </location>
</feature>
<comment type="subcellular location">
    <subcellularLocation>
        <location evidence="1">Cell membrane</location>
        <topology evidence="1">Multi-pass membrane protein</topology>
    </subcellularLocation>
</comment>
<accession>A0ABY6LR11</accession>
<evidence type="ECO:0000256" key="1">
    <source>
        <dbReference type="ARBA" id="ARBA00004651"/>
    </source>
</evidence>
<dbReference type="Pfam" id="PF07885">
    <property type="entry name" value="Ion_trans_2"/>
    <property type="match status" value="1"/>
</dbReference>
<dbReference type="Proteomes" id="UP001235939">
    <property type="component" value="Chromosome 23"/>
</dbReference>
<sequence length="492" mass="54995">MKDISEAKIKEGIFVGPQIRELQQDGNFQNSLNEVEAAAWNSFINVCKNFLGSVKALGCNMSLKIHFLHSHLDFFPDNLGAVSDEHGERFHQAISSMEKRYQGKWSPAMLADDCWALKRDLPQAKYRIKSTTQNEYKETTIHPDGTRTYRTCNNCPGVELTATYPIILMSSNGRSLVENWHGPRAAALHTQDSYGVTTPRTVAGRAMLMFYGLFGCASGILFFNLFLERIITLLAWAMRSWHERREGARRRDSQISFEPPIEGWKPSVYWVLACLLVASSIVTASAAALYSHMEEWTYFEAVYFCFVSFATIGFGDLVPNAPSTESSLLYPVASFVLLTLGCCCIYSLFNVLSIVIKELLNWFIKRLTCQCHCGRRRPQAPPLHPPKLRARRNALTPRHIRAHARGGDSGSSSGSDSESERRHVGKDAMREVLRTNKVSLAVMQKQLYETAQRGGGSLLLPSGRLNPGGQDKDAFKPGNVGPLAIVTHKLQD</sequence>
<organism evidence="18 19">
    <name type="scientific">Cordylochernes scorpioides</name>
    <dbReference type="NCBI Taxonomy" id="51811"/>
    <lineage>
        <taxon>Eukaryota</taxon>
        <taxon>Metazoa</taxon>
        <taxon>Ecdysozoa</taxon>
        <taxon>Arthropoda</taxon>
        <taxon>Chelicerata</taxon>
        <taxon>Arachnida</taxon>
        <taxon>Pseudoscorpiones</taxon>
        <taxon>Cheliferoidea</taxon>
        <taxon>Chernetidae</taxon>
        <taxon>Cordylochernes</taxon>
    </lineage>
</organism>
<keyword evidence="19" id="KW-1185">Reference proteome</keyword>
<feature type="domain" description="Potassium channel" evidence="17">
    <location>
        <begin position="281"/>
        <end position="357"/>
    </location>
</feature>
<keyword evidence="3" id="KW-1003">Cell membrane</keyword>
<reference evidence="18 19" key="1">
    <citation type="submission" date="2022-03" db="EMBL/GenBank/DDBJ databases">
        <title>A chromosomal length assembly of Cordylochernes scorpioides.</title>
        <authorList>
            <person name="Zeh D."/>
            <person name="Zeh J."/>
        </authorList>
    </citation>
    <scope>NUCLEOTIDE SEQUENCE [LARGE SCALE GENOMIC DNA]</scope>
    <source>
        <strain evidence="18">IN4F17</strain>
        <tissue evidence="18">Whole Body</tissue>
    </source>
</reference>
<dbReference type="PANTHER" id="PTHR46114">
    <property type="entry name" value="APPLE DOMAIN-CONTAINING PROTEIN"/>
    <property type="match status" value="1"/>
</dbReference>
<dbReference type="InterPro" id="IPR013099">
    <property type="entry name" value="K_chnl_dom"/>
</dbReference>
<evidence type="ECO:0000256" key="14">
    <source>
        <dbReference type="RuleBase" id="RU003857"/>
    </source>
</evidence>
<proteinExistence type="inferred from homology"/>
<feature type="transmembrane region" description="Helical" evidence="16">
    <location>
        <begin position="335"/>
        <end position="356"/>
    </location>
</feature>
<evidence type="ECO:0000256" key="16">
    <source>
        <dbReference type="SAM" id="Phobius"/>
    </source>
</evidence>
<keyword evidence="4" id="KW-0633">Potassium transport</keyword>
<evidence type="ECO:0000256" key="4">
    <source>
        <dbReference type="ARBA" id="ARBA00022538"/>
    </source>
</evidence>
<gene>
    <name evidence="18" type="ORF">LAZ67_23001318</name>
</gene>
<keyword evidence="9 16" id="KW-1133">Transmembrane helix</keyword>
<keyword evidence="8" id="KW-0851">Voltage-gated channel</keyword>
<keyword evidence="11 16" id="KW-0472">Membrane</keyword>
<evidence type="ECO:0000256" key="13">
    <source>
        <dbReference type="ARBA" id="ARBA00034430"/>
    </source>
</evidence>
<evidence type="ECO:0000256" key="9">
    <source>
        <dbReference type="ARBA" id="ARBA00022989"/>
    </source>
</evidence>
<evidence type="ECO:0000256" key="8">
    <source>
        <dbReference type="ARBA" id="ARBA00022882"/>
    </source>
</evidence>
<keyword evidence="6" id="KW-0479">Metal-binding</keyword>
<keyword evidence="7" id="KW-0631">Potassium channel</keyword>
<feature type="region of interest" description="Disordered" evidence="15">
    <location>
        <begin position="400"/>
        <end position="428"/>
    </location>
</feature>
<keyword evidence="7" id="KW-0630">Potassium</keyword>
<dbReference type="InterPro" id="IPR003280">
    <property type="entry name" value="2pore_dom_K_chnl"/>
</dbReference>
<evidence type="ECO:0000259" key="17">
    <source>
        <dbReference type="Pfam" id="PF07885"/>
    </source>
</evidence>
<evidence type="ECO:0000313" key="18">
    <source>
        <dbReference type="EMBL" id="UYV83526.1"/>
    </source>
</evidence>
<dbReference type="PRINTS" id="PR01588">
    <property type="entry name" value="THIKCHANNEL"/>
</dbReference>
<dbReference type="EMBL" id="CP092885">
    <property type="protein sequence ID" value="UYV83526.1"/>
    <property type="molecule type" value="Genomic_DNA"/>
</dbReference>
<evidence type="ECO:0000256" key="10">
    <source>
        <dbReference type="ARBA" id="ARBA00023065"/>
    </source>
</evidence>
<evidence type="ECO:0000256" key="11">
    <source>
        <dbReference type="ARBA" id="ARBA00023136"/>
    </source>
</evidence>
<dbReference type="PRINTS" id="PR01333">
    <property type="entry name" value="2POREKCHANEL"/>
</dbReference>
<evidence type="ECO:0000256" key="15">
    <source>
        <dbReference type="SAM" id="MobiDB-lite"/>
    </source>
</evidence>
<protein>
    <submittedName>
        <fullName evidence="18">KCNK12</fullName>
    </submittedName>
</protein>
<dbReference type="InterPro" id="IPR005410">
    <property type="entry name" value="2pore_dom_K_chnl_THIK"/>
</dbReference>
<keyword evidence="2 14" id="KW-0813">Transport</keyword>
<name>A0ABY6LR11_9ARAC</name>
<feature type="transmembrane region" description="Helical" evidence="16">
    <location>
        <begin position="268"/>
        <end position="290"/>
    </location>
</feature>
<comment type="similarity">
    <text evidence="14">Belongs to the two pore domain potassium channel (TC 1.A.1.8) family.</text>
</comment>
<evidence type="ECO:0000256" key="5">
    <source>
        <dbReference type="ARBA" id="ARBA00022692"/>
    </source>
</evidence>
<dbReference type="PANTHER" id="PTHR46114:SF2">
    <property type="entry name" value="CULLIN N-TERMINAL DOMAIN-CONTAINING PROTEIN"/>
    <property type="match status" value="1"/>
</dbReference>
<dbReference type="SUPFAM" id="SSF81324">
    <property type="entry name" value="Voltage-gated potassium channels"/>
    <property type="match status" value="2"/>
</dbReference>
<evidence type="ECO:0000256" key="3">
    <source>
        <dbReference type="ARBA" id="ARBA00022475"/>
    </source>
</evidence>
<keyword evidence="10 14" id="KW-0406">Ion transport</keyword>
<evidence type="ECO:0000256" key="6">
    <source>
        <dbReference type="ARBA" id="ARBA00022723"/>
    </source>
</evidence>
<dbReference type="Gene3D" id="1.10.287.70">
    <property type="match status" value="1"/>
</dbReference>
<evidence type="ECO:0000256" key="12">
    <source>
        <dbReference type="ARBA" id="ARBA00023303"/>
    </source>
</evidence>
<comment type="catalytic activity">
    <reaction evidence="13">
        <text>K(+)(in) = K(+)(out)</text>
        <dbReference type="Rhea" id="RHEA:29463"/>
        <dbReference type="ChEBI" id="CHEBI:29103"/>
    </reaction>
</comment>
<evidence type="ECO:0000256" key="2">
    <source>
        <dbReference type="ARBA" id="ARBA00022448"/>
    </source>
</evidence>
<evidence type="ECO:0000313" key="19">
    <source>
        <dbReference type="Proteomes" id="UP001235939"/>
    </source>
</evidence>
<feature type="compositionally biased region" description="Basic and acidic residues" evidence="15">
    <location>
        <begin position="418"/>
        <end position="428"/>
    </location>
</feature>
<evidence type="ECO:0000256" key="7">
    <source>
        <dbReference type="ARBA" id="ARBA00022826"/>
    </source>
</evidence>
<feature type="transmembrane region" description="Helical" evidence="16">
    <location>
        <begin position="208"/>
        <end position="227"/>
    </location>
</feature>
<keyword evidence="5 14" id="KW-0812">Transmembrane</keyword>